<dbReference type="Proteomes" id="UP000186817">
    <property type="component" value="Unassembled WGS sequence"/>
</dbReference>
<comment type="subcellular location">
    <subcellularLocation>
        <location evidence="1">Membrane</location>
        <topology evidence="1">Multi-pass membrane protein</topology>
    </subcellularLocation>
</comment>
<proteinExistence type="inferred from homology"/>
<protein>
    <recommendedName>
        <fullName evidence="14">Fatty acid desaturase domain-containing protein</fullName>
    </recommendedName>
</protein>
<evidence type="ECO:0000256" key="5">
    <source>
        <dbReference type="ARBA" id="ARBA00022832"/>
    </source>
</evidence>
<keyword evidence="7" id="KW-0560">Oxidoreductase</keyword>
<dbReference type="PANTHER" id="PTHR11351">
    <property type="entry name" value="ACYL-COA DESATURASE"/>
    <property type="match status" value="1"/>
</dbReference>
<organism evidence="15 16">
    <name type="scientific">Symbiodinium microadriaticum</name>
    <name type="common">Dinoflagellate</name>
    <name type="synonym">Zooxanthella microadriatica</name>
    <dbReference type="NCBI Taxonomy" id="2951"/>
    <lineage>
        <taxon>Eukaryota</taxon>
        <taxon>Sar</taxon>
        <taxon>Alveolata</taxon>
        <taxon>Dinophyceae</taxon>
        <taxon>Suessiales</taxon>
        <taxon>Symbiodiniaceae</taxon>
        <taxon>Symbiodinium</taxon>
    </lineage>
</organism>
<dbReference type="OrthoDB" id="410347at2759"/>
<feature type="region of interest" description="Disordered" evidence="12">
    <location>
        <begin position="382"/>
        <end position="419"/>
    </location>
</feature>
<dbReference type="EMBL" id="LSRX01000092">
    <property type="protein sequence ID" value="OLQ09723.1"/>
    <property type="molecule type" value="Genomic_DNA"/>
</dbReference>
<dbReference type="GO" id="GO:0016717">
    <property type="term" value="F:oxidoreductase activity, acting on paired donors, with oxidation of a pair of donors resulting in the reduction of molecular oxygen to two molecules of water"/>
    <property type="evidence" value="ECO:0007669"/>
    <property type="project" value="InterPro"/>
</dbReference>
<evidence type="ECO:0000313" key="16">
    <source>
        <dbReference type="Proteomes" id="UP000186817"/>
    </source>
</evidence>
<keyword evidence="16" id="KW-1185">Reference proteome</keyword>
<feature type="compositionally biased region" description="Low complexity" evidence="12">
    <location>
        <begin position="324"/>
        <end position="337"/>
    </location>
</feature>
<feature type="transmembrane region" description="Helical" evidence="13">
    <location>
        <begin position="59"/>
        <end position="78"/>
    </location>
</feature>
<feature type="transmembrane region" description="Helical" evidence="13">
    <location>
        <begin position="176"/>
        <end position="197"/>
    </location>
</feature>
<keyword evidence="4 13" id="KW-0812">Transmembrane</keyword>
<feature type="transmembrane region" description="Helical" evidence="13">
    <location>
        <begin position="517"/>
        <end position="539"/>
    </location>
</feature>
<dbReference type="AlphaFoldDB" id="A0A1Q9EQL0"/>
<feature type="domain" description="Fatty acid desaturase" evidence="14">
    <location>
        <begin position="60"/>
        <end position="298"/>
    </location>
</feature>
<keyword evidence="5" id="KW-0276">Fatty acid metabolism</keyword>
<evidence type="ECO:0000256" key="9">
    <source>
        <dbReference type="ARBA" id="ARBA00023098"/>
    </source>
</evidence>
<evidence type="ECO:0000256" key="10">
    <source>
        <dbReference type="ARBA" id="ARBA00023136"/>
    </source>
</evidence>
<reference evidence="15 16" key="1">
    <citation type="submission" date="2016-02" db="EMBL/GenBank/DDBJ databases">
        <title>Genome analysis of coral dinoflagellate symbionts highlights evolutionary adaptations to a symbiotic lifestyle.</title>
        <authorList>
            <person name="Aranda M."/>
            <person name="Li Y."/>
            <person name="Liew Y.J."/>
            <person name="Baumgarten S."/>
            <person name="Simakov O."/>
            <person name="Wilson M."/>
            <person name="Piel J."/>
            <person name="Ashoor H."/>
            <person name="Bougouffa S."/>
            <person name="Bajic V.B."/>
            <person name="Ryu T."/>
            <person name="Ravasi T."/>
            <person name="Bayer T."/>
            <person name="Micklem G."/>
            <person name="Kim H."/>
            <person name="Bhak J."/>
            <person name="Lajeunesse T.C."/>
            <person name="Voolstra C.R."/>
        </authorList>
    </citation>
    <scope>NUCLEOTIDE SEQUENCE [LARGE SCALE GENOMIC DNA]</scope>
    <source>
        <strain evidence="15 16">CCMP2467</strain>
    </source>
</reference>
<evidence type="ECO:0000256" key="11">
    <source>
        <dbReference type="ARBA" id="ARBA00023160"/>
    </source>
</evidence>
<keyword evidence="11" id="KW-0275">Fatty acid biosynthesis</keyword>
<dbReference type="GO" id="GO:0016020">
    <property type="term" value="C:membrane"/>
    <property type="evidence" value="ECO:0007669"/>
    <property type="project" value="UniProtKB-SubCell"/>
</dbReference>
<comment type="similarity">
    <text evidence="2">Belongs to the fatty acid desaturase type 1 family.</text>
</comment>
<accession>A0A1Q9EQL0</accession>
<dbReference type="InterPro" id="IPR005804">
    <property type="entry name" value="FA_desaturase_dom"/>
</dbReference>
<keyword evidence="6 13" id="KW-1133">Transmembrane helix</keyword>
<sequence>MFRYTNYGPFGHIFDLLVVAPVAAPRRLFKLFASRANYFEPPLSDSEWYHVVGMEAPRCLVLLVAGFGLAIYCENLVHRYFGHRVFSTSRAWNLVLAAIPCYIAMPPLFFASTHRRHHKYCEEEGDPHPVNQKGFLYGAMFWLADRENFKIREEYIPDWLEERPELLVFELWQAQIAMGVSYVCVALLSIFLAPVWFPENLWESPFMVAFLTGKTLGTAMVAAFTAFGHTCPFWPACLPLRWPFGSKGDDPPKAQGSQEGLGPCMSTHRSWYWWMAGSESDHDQHHACPIYAVYGPWYHDWSYCTYAAMEKCGLDVSSLRRRAAGPPAAKGAPAPRAQPDVVETVPLKPTAEDPSAELRRLVREAESALKKQDPRRALDFARGASGAAQKAKEEATSQEPPRADPLFRAPPQPPSDGAKEVKQLLAACGLEVRALLALRRFPEASEVTQSALKMQSWEAERLERDFDCPDALRSLEGLMESLRHVAEATGALQEAHAAAASRGLRCLEREVFMQPLLVVPMFFHITAMALQMLAVILLLCKTQEDDLDSDLVDTGIDIVKSDAECPSEEEGDPRWYHEVKGEETNLCCKIANTGFFTYVGWSYTKMEGNFSLCESEIRPDITGGRDYNSAVNAFDVRQFVEYNHEAGRFDKLQCRKTLFREDRRQLTAMPRQSYMDEDNMPKTLRSIDPEAEDDFDTYDDETEMVWTWTRVQAQKQWTSHCSKNSSSGACIEMNYTRLCPYGKGLYEKRLYTGSTYREKPLPKQVHFNELEWVAWPELGPLRAALLCRRSGQTSEADARLALSLDPGCLPAQERLRTLRRA</sequence>
<evidence type="ECO:0000256" key="8">
    <source>
        <dbReference type="ARBA" id="ARBA00023004"/>
    </source>
</evidence>
<evidence type="ECO:0000256" key="12">
    <source>
        <dbReference type="SAM" id="MobiDB-lite"/>
    </source>
</evidence>
<keyword evidence="10 13" id="KW-0472">Membrane</keyword>
<evidence type="ECO:0000313" key="15">
    <source>
        <dbReference type="EMBL" id="OLQ09723.1"/>
    </source>
</evidence>
<comment type="caution">
    <text evidence="15">The sequence shown here is derived from an EMBL/GenBank/DDBJ whole genome shotgun (WGS) entry which is preliminary data.</text>
</comment>
<evidence type="ECO:0000259" key="14">
    <source>
        <dbReference type="Pfam" id="PF00487"/>
    </source>
</evidence>
<keyword evidence="3" id="KW-0444">Lipid biosynthesis</keyword>
<keyword evidence="9" id="KW-0443">Lipid metabolism</keyword>
<evidence type="ECO:0000256" key="3">
    <source>
        <dbReference type="ARBA" id="ARBA00022516"/>
    </source>
</evidence>
<evidence type="ECO:0000256" key="6">
    <source>
        <dbReference type="ARBA" id="ARBA00022989"/>
    </source>
</evidence>
<dbReference type="InterPro" id="IPR015876">
    <property type="entry name" value="Acyl-CoA_DS"/>
</dbReference>
<dbReference type="PANTHER" id="PTHR11351:SF31">
    <property type="entry name" value="DESATURASE 1, ISOFORM A-RELATED"/>
    <property type="match status" value="1"/>
</dbReference>
<feature type="transmembrane region" description="Helical" evidence="13">
    <location>
        <begin position="90"/>
        <end position="110"/>
    </location>
</feature>
<evidence type="ECO:0000256" key="13">
    <source>
        <dbReference type="SAM" id="Phobius"/>
    </source>
</evidence>
<dbReference type="Pfam" id="PF00487">
    <property type="entry name" value="FA_desaturase"/>
    <property type="match status" value="1"/>
</dbReference>
<gene>
    <name evidence="15" type="ORF">AK812_SmicGene6678</name>
</gene>
<name>A0A1Q9EQL0_SYMMI</name>
<dbReference type="GO" id="GO:0006633">
    <property type="term" value="P:fatty acid biosynthetic process"/>
    <property type="evidence" value="ECO:0007669"/>
    <property type="project" value="UniProtKB-KW"/>
</dbReference>
<evidence type="ECO:0000256" key="4">
    <source>
        <dbReference type="ARBA" id="ARBA00022692"/>
    </source>
</evidence>
<evidence type="ECO:0000256" key="7">
    <source>
        <dbReference type="ARBA" id="ARBA00023002"/>
    </source>
</evidence>
<evidence type="ECO:0000256" key="2">
    <source>
        <dbReference type="ARBA" id="ARBA00009295"/>
    </source>
</evidence>
<feature type="region of interest" description="Disordered" evidence="12">
    <location>
        <begin position="324"/>
        <end position="356"/>
    </location>
</feature>
<evidence type="ECO:0000256" key="1">
    <source>
        <dbReference type="ARBA" id="ARBA00004141"/>
    </source>
</evidence>
<keyword evidence="8" id="KW-0408">Iron</keyword>